<dbReference type="PROSITE" id="PS50119">
    <property type="entry name" value="ZF_BBOX"/>
    <property type="match status" value="1"/>
</dbReference>
<keyword evidence="2" id="KW-0862">Zinc</keyword>
<dbReference type="GO" id="GO:0061630">
    <property type="term" value="F:ubiquitin protein ligase activity"/>
    <property type="evidence" value="ECO:0007669"/>
    <property type="project" value="TreeGrafter"/>
</dbReference>
<organism evidence="5 6">
    <name type="scientific">Diatraea saccharalis</name>
    <name type="common">sugarcane borer</name>
    <dbReference type="NCBI Taxonomy" id="40085"/>
    <lineage>
        <taxon>Eukaryota</taxon>
        <taxon>Metazoa</taxon>
        <taxon>Ecdysozoa</taxon>
        <taxon>Arthropoda</taxon>
        <taxon>Hexapoda</taxon>
        <taxon>Insecta</taxon>
        <taxon>Pterygota</taxon>
        <taxon>Neoptera</taxon>
        <taxon>Endopterygota</taxon>
        <taxon>Lepidoptera</taxon>
        <taxon>Glossata</taxon>
        <taxon>Ditrysia</taxon>
        <taxon>Pyraloidea</taxon>
        <taxon>Crambidae</taxon>
        <taxon>Crambinae</taxon>
        <taxon>Diatraea</taxon>
    </lineage>
</organism>
<dbReference type="GO" id="GO:0008270">
    <property type="term" value="F:zinc ion binding"/>
    <property type="evidence" value="ECO:0007669"/>
    <property type="project" value="UniProtKB-KW"/>
</dbReference>
<dbReference type="CDD" id="cd14954">
    <property type="entry name" value="NHL_TRIM71_like"/>
    <property type="match status" value="1"/>
</dbReference>
<dbReference type="GO" id="GO:0000209">
    <property type="term" value="P:protein polyubiquitination"/>
    <property type="evidence" value="ECO:0007669"/>
    <property type="project" value="TreeGrafter"/>
</dbReference>
<dbReference type="InterPro" id="IPR001258">
    <property type="entry name" value="NHL_repeat"/>
</dbReference>
<dbReference type="FunFam" id="2.120.10.30:FF:000037">
    <property type="entry name" value="Uncharacterized protein, isoform E"/>
    <property type="match status" value="1"/>
</dbReference>
<dbReference type="GO" id="GO:0043161">
    <property type="term" value="P:proteasome-mediated ubiquitin-dependent protein catabolic process"/>
    <property type="evidence" value="ECO:0007669"/>
    <property type="project" value="TreeGrafter"/>
</dbReference>
<evidence type="ECO:0000313" key="6">
    <source>
        <dbReference type="Proteomes" id="UP001153714"/>
    </source>
</evidence>
<reference evidence="5" key="1">
    <citation type="submission" date="2021-12" db="EMBL/GenBank/DDBJ databases">
        <authorList>
            <person name="King R."/>
        </authorList>
    </citation>
    <scope>NUCLEOTIDE SEQUENCE</scope>
</reference>
<dbReference type="SUPFAM" id="SSF57845">
    <property type="entry name" value="B-box zinc-binding domain"/>
    <property type="match status" value="1"/>
</dbReference>
<dbReference type="SUPFAM" id="SSF101898">
    <property type="entry name" value="NHL repeat"/>
    <property type="match status" value="1"/>
</dbReference>
<dbReference type="InterPro" id="IPR050952">
    <property type="entry name" value="TRIM-NHL_E3_ligases"/>
</dbReference>
<gene>
    <name evidence="5" type="ORF">DIATSA_LOCUS13105</name>
</gene>
<dbReference type="AlphaFoldDB" id="A0A9N9RFP3"/>
<evidence type="ECO:0000259" key="4">
    <source>
        <dbReference type="PROSITE" id="PS50119"/>
    </source>
</evidence>
<proteinExistence type="predicted"/>
<evidence type="ECO:0000313" key="5">
    <source>
        <dbReference type="EMBL" id="CAG9795870.1"/>
    </source>
</evidence>
<feature type="domain" description="B box-type" evidence="4">
    <location>
        <begin position="1"/>
        <end position="38"/>
    </location>
</feature>
<dbReference type="PANTHER" id="PTHR24104:SF48">
    <property type="entry name" value="PROTEIN WECH"/>
    <property type="match status" value="1"/>
</dbReference>
<dbReference type="Proteomes" id="UP001153714">
    <property type="component" value="Chromosome 8"/>
</dbReference>
<feature type="repeat" description="NHL" evidence="3">
    <location>
        <begin position="496"/>
        <end position="539"/>
    </location>
</feature>
<dbReference type="InterPro" id="IPR000315">
    <property type="entry name" value="Znf_B-box"/>
</dbReference>
<feature type="repeat" description="NHL" evidence="3">
    <location>
        <begin position="462"/>
        <end position="491"/>
    </location>
</feature>
<dbReference type="PANTHER" id="PTHR24104">
    <property type="entry name" value="E3 UBIQUITIN-PROTEIN LIGASE NHLRC1-RELATED"/>
    <property type="match status" value="1"/>
</dbReference>
<dbReference type="InterPro" id="IPR011042">
    <property type="entry name" value="6-blade_b-propeller_TolB-like"/>
</dbReference>
<dbReference type="Gene3D" id="3.30.160.60">
    <property type="entry name" value="Classic Zinc Finger"/>
    <property type="match status" value="1"/>
</dbReference>
<sequence>MECPTHGDPLKLFCKGCNDYICHKCTLWNHRDHDHSPIKGDFDKCRIEVMKILEDTRIGKKVIKASIDRAVAMLKAYEKDATEANMKIRNTMRYYTEFIEARKKYLIDKVEKMRQAKTTQLSDYTNTLRGMLAALAHTNDFLVQNMDSDGLRLFMANEKGRSQIDYFSTMFKKMTIDEERIVFISPYFDLVDLLRKFDVQRICAISGQVVNSVIQYPREAMIPLQSLQTAQPHRPLNYSLASTSSTTSPPSQTLCLKSYYCNNTSALNMELTTPTRGIGQAISGYWMPVSSKPIRNFVPGEPMFSFGREGQGQGQVSRPWGLCIDREGHIIVADRRNNRIQIFTKDGEFKTMFGSKGNGPGQFDLPAGIATDIFGRIIVVDKDNHRIQIFSMSGNFIFAFGSFGKEYGQFQYPWDVAVNTLGNIVVTDTRNHRIQLFTREGAYMNKYVFEGANSMKMLKGPTTPRGVCFTTSGNIIVSDFENHRLLLVDSTLSKVLQCVGCEGSGIGEFNRPSGIVTDDEGRVIVADSKNQRIVVLTSDLRILSTVYFKSPDLDDKDRPCDVALTPEGYMVVMFETLPDTARDVASNDKEYIKIY</sequence>
<evidence type="ECO:0000256" key="2">
    <source>
        <dbReference type="PROSITE-ProRule" id="PRU00024"/>
    </source>
</evidence>
<keyword evidence="6" id="KW-1185">Reference proteome</keyword>
<evidence type="ECO:0000256" key="3">
    <source>
        <dbReference type="PROSITE-ProRule" id="PRU00504"/>
    </source>
</evidence>
<keyword evidence="1" id="KW-0677">Repeat</keyword>
<feature type="repeat" description="NHL" evidence="3">
    <location>
        <begin position="303"/>
        <end position="346"/>
    </location>
</feature>
<reference evidence="5" key="2">
    <citation type="submission" date="2022-10" db="EMBL/GenBank/DDBJ databases">
        <authorList>
            <consortium name="ENA_rothamsted_submissions"/>
            <consortium name="culmorum"/>
            <person name="King R."/>
        </authorList>
    </citation>
    <scope>NUCLEOTIDE SEQUENCE</scope>
</reference>
<protein>
    <recommendedName>
        <fullName evidence="4">B box-type domain-containing protein</fullName>
    </recommendedName>
</protein>
<accession>A0A9N9RFP3</accession>
<dbReference type="EMBL" id="OU893339">
    <property type="protein sequence ID" value="CAG9795870.1"/>
    <property type="molecule type" value="Genomic_DNA"/>
</dbReference>
<dbReference type="Pfam" id="PF01436">
    <property type="entry name" value="NHL"/>
    <property type="match status" value="5"/>
</dbReference>
<evidence type="ECO:0000256" key="1">
    <source>
        <dbReference type="ARBA" id="ARBA00022737"/>
    </source>
</evidence>
<feature type="repeat" description="NHL" evidence="3">
    <location>
        <begin position="353"/>
        <end position="393"/>
    </location>
</feature>
<dbReference type="Gene3D" id="2.120.10.30">
    <property type="entry name" value="TolB, C-terminal domain"/>
    <property type="match status" value="1"/>
</dbReference>
<dbReference type="OrthoDB" id="342730at2759"/>
<feature type="repeat" description="NHL" evidence="3">
    <location>
        <begin position="400"/>
        <end position="440"/>
    </location>
</feature>
<keyword evidence="2" id="KW-0863">Zinc-finger</keyword>
<name>A0A9N9RFP3_9NEOP</name>
<dbReference type="Pfam" id="PF00643">
    <property type="entry name" value="zf-B_box"/>
    <property type="match status" value="1"/>
</dbReference>
<dbReference type="PROSITE" id="PS51125">
    <property type="entry name" value="NHL"/>
    <property type="match status" value="5"/>
</dbReference>
<keyword evidence="2" id="KW-0479">Metal-binding</keyword>